<gene>
    <name evidence="1" type="ORF">EK21DRAFT_103987</name>
</gene>
<evidence type="ECO:0000313" key="1">
    <source>
        <dbReference type="EMBL" id="KAF2025386.1"/>
    </source>
</evidence>
<dbReference type="EMBL" id="ML978267">
    <property type="protein sequence ID" value="KAF2025386.1"/>
    <property type="molecule type" value="Genomic_DNA"/>
</dbReference>
<name>A0A9P4H294_9PLEO</name>
<sequence>MSFLLKTLGQRVFSTSTRARATIVPLENMAAAHLTATANAVPKLGRIAKWYLPTMALIAAGMTLSGRRTASKLEVANGNIGFGVTNHLHALNCKVHLSEPTQEEKNMMLLDMYGERSSLEDMERAIAGIDSRAKTQRGRNEMLEEAYGDKSSVKDLYRAMEMYEVQ</sequence>
<protein>
    <submittedName>
        <fullName evidence="1">Uncharacterized protein</fullName>
    </submittedName>
</protein>
<keyword evidence="2" id="KW-1185">Reference proteome</keyword>
<accession>A0A9P4H294</accession>
<proteinExistence type="predicted"/>
<comment type="caution">
    <text evidence="1">The sequence shown here is derived from an EMBL/GenBank/DDBJ whole genome shotgun (WGS) entry which is preliminary data.</text>
</comment>
<organism evidence="1 2">
    <name type="scientific">Setomelanomma holmii</name>
    <dbReference type="NCBI Taxonomy" id="210430"/>
    <lineage>
        <taxon>Eukaryota</taxon>
        <taxon>Fungi</taxon>
        <taxon>Dikarya</taxon>
        <taxon>Ascomycota</taxon>
        <taxon>Pezizomycotina</taxon>
        <taxon>Dothideomycetes</taxon>
        <taxon>Pleosporomycetidae</taxon>
        <taxon>Pleosporales</taxon>
        <taxon>Pleosporineae</taxon>
        <taxon>Phaeosphaeriaceae</taxon>
        <taxon>Setomelanomma</taxon>
    </lineage>
</organism>
<reference evidence="1" key="1">
    <citation type="journal article" date="2020" name="Stud. Mycol.">
        <title>101 Dothideomycetes genomes: a test case for predicting lifestyles and emergence of pathogens.</title>
        <authorList>
            <person name="Haridas S."/>
            <person name="Albert R."/>
            <person name="Binder M."/>
            <person name="Bloem J."/>
            <person name="Labutti K."/>
            <person name="Salamov A."/>
            <person name="Andreopoulos B."/>
            <person name="Baker S."/>
            <person name="Barry K."/>
            <person name="Bills G."/>
            <person name="Bluhm B."/>
            <person name="Cannon C."/>
            <person name="Castanera R."/>
            <person name="Culley D."/>
            <person name="Daum C."/>
            <person name="Ezra D."/>
            <person name="Gonzalez J."/>
            <person name="Henrissat B."/>
            <person name="Kuo A."/>
            <person name="Liang C."/>
            <person name="Lipzen A."/>
            <person name="Lutzoni F."/>
            <person name="Magnuson J."/>
            <person name="Mondo S."/>
            <person name="Nolan M."/>
            <person name="Ohm R."/>
            <person name="Pangilinan J."/>
            <person name="Park H.-J."/>
            <person name="Ramirez L."/>
            <person name="Alfaro M."/>
            <person name="Sun H."/>
            <person name="Tritt A."/>
            <person name="Yoshinaga Y."/>
            <person name="Zwiers L.-H."/>
            <person name="Turgeon B."/>
            <person name="Goodwin S."/>
            <person name="Spatafora J."/>
            <person name="Crous P."/>
            <person name="Grigoriev I."/>
        </authorList>
    </citation>
    <scope>NUCLEOTIDE SEQUENCE</scope>
    <source>
        <strain evidence="1">CBS 110217</strain>
    </source>
</reference>
<dbReference type="OrthoDB" id="4338954at2759"/>
<dbReference type="AlphaFoldDB" id="A0A9P4H294"/>
<dbReference type="Proteomes" id="UP000799777">
    <property type="component" value="Unassembled WGS sequence"/>
</dbReference>
<evidence type="ECO:0000313" key="2">
    <source>
        <dbReference type="Proteomes" id="UP000799777"/>
    </source>
</evidence>